<dbReference type="Proteomes" id="UP000007953">
    <property type="component" value="Chromosome"/>
</dbReference>
<proteinExistence type="inferred from homology"/>
<gene>
    <name evidence="6" type="ordered locus">RSPO_c02272</name>
</gene>
<dbReference type="InterPro" id="IPR050389">
    <property type="entry name" value="LysR-type_TF"/>
</dbReference>
<dbReference type="GO" id="GO:0003677">
    <property type="term" value="F:DNA binding"/>
    <property type="evidence" value="ECO:0007669"/>
    <property type="project" value="UniProtKB-KW"/>
</dbReference>
<dbReference type="PANTHER" id="PTHR30118">
    <property type="entry name" value="HTH-TYPE TRANSCRIPTIONAL REGULATOR LEUO-RELATED"/>
    <property type="match status" value="1"/>
</dbReference>
<dbReference type="InterPro" id="IPR005119">
    <property type="entry name" value="LysR_subst-bd"/>
</dbReference>
<dbReference type="InterPro" id="IPR000847">
    <property type="entry name" value="LysR_HTH_N"/>
</dbReference>
<dbReference type="Gene3D" id="3.40.190.10">
    <property type="entry name" value="Periplasmic binding protein-like II"/>
    <property type="match status" value="2"/>
</dbReference>
<evidence type="ECO:0000313" key="6">
    <source>
        <dbReference type="EMBL" id="AEG69568.1"/>
    </source>
</evidence>
<keyword evidence="4" id="KW-0804">Transcription</keyword>
<dbReference type="PRINTS" id="PR00039">
    <property type="entry name" value="HTHLYSR"/>
</dbReference>
<organism evidence="6 7">
    <name type="scientific">Ralstonia solanacearum (strain Po82)</name>
    <dbReference type="NCBI Taxonomy" id="1031711"/>
    <lineage>
        <taxon>Bacteria</taxon>
        <taxon>Pseudomonadati</taxon>
        <taxon>Pseudomonadota</taxon>
        <taxon>Betaproteobacteria</taxon>
        <taxon>Burkholderiales</taxon>
        <taxon>Burkholderiaceae</taxon>
        <taxon>Ralstonia</taxon>
        <taxon>Ralstonia solanacearum species complex</taxon>
    </lineage>
</organism>
<dbReference type="eggNOG" id="COG0583">
    <property type="taxonomic scope" value="Bacteria"/>
</dbReference>
<evidence type="ECO:0000256" key="4">
    <source>
        <dbReference type="ARBA" id="ARBA00023163"/>
    </source>
</evidence>
<evidence type="ECO:0000259" key="5">
    <source>
        <dbReference type="PROSITE" id="PS50931"/>
    </source>
</evidence>
<evidence type="ECO:0000313" key="7">
    <source>
        <dbReference type="Proteomes" id="UP000007953"/>
    </source>
</evidence>
<dbReference type="PATRIC" id="fig|1031711.3.peg.2216"/>
<dbReference type="CDD" id="cd08459">
    <property type="entry name" value="PBP2_DntR_NahR_LinR_like"/>
    <property type="match status" value="1"/>
</dbReference>
<comment type="similarity">
    <text evidence="1">Belongs to the LysR transcriptional regulatory family.</text>
</comment>
<dbReference type="InterPro" id="IPR036390">
    <property type="entry name" value="WH_DNA-bd_sf"/>
</dbReference>
<dbReference type="SUPFAM" id="SSF53850">
    <property type="entry name" value="Periplasmic binding protein-like II"/>
    <property type="match status" value="1"/>
</dbReference>
<reference evidence="6 7" key="1">
    <citation type="journal article" date="2011" name="J. Bacteriol.">
        <title>Complete genome sequence of the plant pathogen Ralstonia solanacearum strain Po82.</title>
        <authorList>
            <person name="Xu J."/>
            <person name="Zheng H.J."/>
            <person name="Liu L."/>
            <person name="Pan Z.C."/>
            <person name="Prior P."/>
            <person name="Tang B."/>
            <person name="Xu J.S."/>
            <person name="Zhang H."/>
            <person name="Tian Q."/>
            <person name="Zhang L.Q."/>
            <person name="Feng J."/>
        </authorList>
    </citation>
    <scope>NUCLEOTIDE SEQUENCE [LARGE SCALE GENOMIC DNA]</scope>
    <source>
        <strain evidence="6 7">Po82</strain>
    </source>
</reference>
<accession>F6G373</accession>
<dbReference type="HOGENOM" id="CLU_039613_39_0_4"/>
<keyword evidence="2" id="KW-0805">Transcription regulation</keyword>
<dbReference type="Pfam" id="PF03466">
    <property type="entry name" value="LysR_substrate"/>
    <property type="match status" value="1"/>
</dbReference>
<dbReference type="EMBL" id="CP002819">
    <property type="protein sequence ID" value="AEG69568.1"/>
    <property type="molecule type" value="Genomic_DNA"/>
</dbReference>
<evidence type="ECO:0000256" key="1">
    <source>
        <dbReference type="ARBA" id="ARBA00009437"/>
    </source>
</evidence>
<dbReference type="PROSITE" id="PS50931">
    <property type="entry name" value="HTH_LYSR"/>
    <property type="match status" value="1"/>
</dbReference>
<evidence type="ECO:0000256" key="2">
    <source>
        <dbReference type="ARBA" id="ARBA00023015"/>
    </source>
</evidence>
<evidence type="ECO:0000256" key="3">
    <source>
        <dbReference type="ARBA" id="ARBA00023125"/>
    </source>
</evidence>
<name>F6G373_RALS8</name>
<dbReference type="GO" id="GO:0003700">
    <property type="term" value="F:DNA-binding transcription factor activity"/>
    <property type="evidence" value="ECO:0007669"/>
    <property type="project" value="InterPro"/>
</dbReference>
<keyword evidence="3" id="KW-0238">DNA-binding</keyword>
<dbReference type="SUPFAM" id="SSF46785">
    <property type="entry name" value="Winged helix' DNA-binding domain"/>
    <property type="match status" value="1"/>
</dbReference>
<dbReference type="Gene3D" id="1.10.10.10">
    <property type="entry name" value="Winged helix-like DNA-binding domain superfamily/Winged helix DNA-binding domain"/>
    <property type="match status" value="1"/>
</dbReference>
<feature type="domain" description="HTH lysR-type" evidence="5">
    <location>
        <begin position="18"/>
        <end position="75"/>
    </location>
</feature>
<dbReference type="KEGG" id="rsn:RSPO_c02272"/>
<dbReference type="InterPro" id="IPR036388">
    <property type="entry name" value="WH-like_DNA-bd_sf"/>
</dbReference>
<dbReference type="Pfam" id="PF00126">
    <property type="entry name" value="HTH_1"/>
    <property type="match status" value="1"/>
</dbReference>
<sequence length="312" mass="34765">MQGSQETRRRHAVELQDIDLNLLVVFNELLRQRRVSAVAETLGITQPAISNALNRLRKLLGDELFIRTSKGMIPTPFAETLAEPIAYALGAIYNSLNATSRFEPATSTRAFTIAMTDIGEIYFLPALMRRLAKDAPGVTISTVRNHADALRDEMEAGRVDLAIGFLPDLKSGFFQRRLFRQRYVCLFRKGHPLAKGGMTMEGFLEAEHVSIVAEGTGHGMVDATMLRAGLPRRVSLRVPHFIALGHILQSTDLIAVVPEAYATRTLKPFGLDTAACPVKIPDITINVLWHARNHREPGNQWLRQLLFETFAI</sequence>
<dbReference type="PANTHER" id="PTHR30118:SF15">
    <property type="entry name" value="TRANSCRIPTIONAL REGULATORY PROTEIN"/>
    <property type="match status" value="1"/>
</dbReference>
<dbReference type="AlphaFoldDB" id="F6G373"/>
<protein>
    <submittedName>
        <fullName evidence="6">Hth-type (Hthlysr) transcriptional activator</fullName>
    </submittedName>
</protein>